<protein>
    <submittedName>
        <fullName evidence="2">Uncharacterized protein</fullName>
    </submittedName>
</protein>
<dbReference type="EMBL" id="QRAN01000023">
    <property type="protein sequence ID" value="RLQ20597.1"/>
    <property type="molecule type" value="Genomic_DNA"/>
</dbReference>
<keyword evidence="3" id="KW-1185">Reference proteome</keyword>
<feature type="chain" id="PRO_5018190070" evidence="1">
    <location>
        <begin position="22"/>
        <end position="504"/>
    </location>
</feature>
<keyword evidence="1" id="KW-0732">Signal</keyword>
<evidence type="ECO:0000256" key="1">
    <source>
        <dbReference type="SAM" id="SignalP"/>
    </source>
</evidence>
<dbReference type="InterPro" id="IPR011047">
    <property type="entry name" value="Quinoprotein_ADH-like_sf"/>
</dbReference>
<dbReference type="AlphaFoldDB" id="A0A3L7DSG1"/>
<sequence>MRSFLVMLVLALALAATLAWFTRNVDGPIPGDFSPREVASVRTFIGQPQQARPIAAVPPEDHPFLARGGSNSMHNDSYQSDTYSWAGPLGHNTQVTSAWFHPIVGSCVSSVLDPQGRLLSTCVTPFGVTLVARDPASLAVLAREKITFWLPTGNKFGGGVYFHQDHEGRVLLASNAPAIELWQLVGQGGDLRWAKAQSIPLGAALDAIRPEEHRVIDVMPDWQGDYWFITRSGLVGVADRDGSDIAVMALAGEGIDNALAVSAQGVFVASNHAMYRFSRSADGRPQVDWREVYDRGSAPKPGTMGHGTGTTPTLLGNDFVAITDNADGRIKVVVYRQQPAAGESPLFCQLPVFKPDRGTSENSLVAFGDSFIVENNFGYQGPYDNFDAEPGLARIDIDRSADSCALAWENLEISGPSSVPKASLANGLMYIYGRDDSNPADMHAWYLIAVDLGTGELAFKVLTGVGKKFNNHYGSISITPDGAAYIGTLGGIVKVWDASRRKGP</sequence>
<gene>
    <name evidence="2" type="ORF">DWB85_16820</name>
</gene>
<dbReference type="SUPFAM" id="SSF50998">
    <property type="entry name" value="Quinoprotein alcohol dehydrogenase-like"/>
    <property type="match status" value="1"/>
</dbReference>
<dbReference type="OrthoDB" id="3276947at2"/>
<proteinExistence type="predicted"/>
<dbReference type="SUPFAM" id="SSF63829">
    <property type="entry name" value="Calcium-dependent phosphotriesterase"/>
    <property type="match status" value="1"/>
</dbReference>
<evidence type="ECO:0000313" key="3">
    <source>
        <dbReference type="Proteomes" id="UP000265509"/>
    </source>
</evidence>
<dbReference type="Proteomes" id="UP000265509">
    <property type="component" value="Unassembled WGS sequence"/>
</dbReference>
<comment type="caution">
    <text evidence="2">The sequence shown here is derived from an EMBL/GenBank/DDBJ whole genome shotgun (WGS) entry which is preliminary data.</text>
</comment>
<accession>A0A3L7DSG1</accession>
<name>A0A3L7DSG1_9GAMM</name>
<feature type="signal peptide" evidence="1">
    <location>
        <begin position="1"/>
        <end position="21"/>
    </location>
</feature>
<evidence type="ECO:0000313" key="2">
    <source>
        <dbReference type="EMBL" id="RLQ20597.1"/>
    </source>
</evidence>
<organism evidence="2 3">
    <name type="scientific">Seongchinamella sediminis</name>
    <dbReference type="NCBI Taxonomy" id="2283635"/>
    <lineage>
        <taxon>Bacteria</taxon>
        <taxon>Pseudomonadati</taxon>
        <taxon>Pseudomonadota</taxon>
        <taxon>Gammaproteobacteria</taxon>
        <taxon>Cellvibrionales</taxon>
        <taxon>Halieaceae</taxon>
        <taxon>Seongchinamella</taxon>
    </lineage>
</organism>
<reference evidence="2 3" key="1">
    <citation type="submission" date="2018-07" db="EMBL/GenBank/DDBJ databases">
        <title>Halioglobus sp. genome submission.</title>
        <authorList>
            <person name="Ye M.-Q."/>
            <person name="Du Z.-J."/>
        </authorList>
    </citation>
    <scope>NUCLEOTIDE SEQUENCE [LARGE SCALE GENOMIC DNA]</scope>
    <source>
        <strain evidence="2 3">U0301</strain>
    </source>
</reference>